<dbReference type="InterPro" id="IPR011008">
    <property type="entry name" value="Dimeric_a/b-barrel"/>
</dbReference>
<evidence type="ECO:0000313" key="1">
    <source>
        <dbReference type="EMBL" id="GAA4554515.1"/>
    </source>
</evidence>
<reference evidence="2" key="1">
    <citation type="journal article" date="2019" name="Int. J. Syst. Evol. Microbiol.">
        <title>The Global Catalogue of Microorganisms (GCM) 10K type strain sequencing project: providing services to taxonomists for standard genome sequencing and annotation.</title>
        <authorList>
            <consortium name="The Broad Institute Genomics Platform"/>
            <consortium name="The Broad Institute Genome Sequencing Center for Infectious Disease"/>
            <person name="Wu L."/>
            <person name="Ma J."/>
        </authorList>
    </citation>
    <scope>NUCLEOTIDE SEQUENCE [LARGE SCALE GENOMIC DNA]</scope>
    <source>
        <strain evidence="2">JCM 17906</strain>
    </source>
</reference>
<dbReference type="SUPFAM" id="SSF54909">
    <property type="entry name" value="Dimeric alpha+beta barrel"/>
    <property type="match status" value="1"/>
</dbReference>
<dbReference type="Proteomes" id="UP001501598">
    <property type="component" value="Unassembled WGS sequence"/>
</dbReference>
<evidence type="ECO:0000313" key="2">
    <source>
        <dbReference type="Proteomes" id="UP001501598"/>
    </source>
</evidence>
<protein>
    <recommendedName>
        <fullName evidence="3">NIPSNAP protein</fullName>
    </recommendedName>
</protein>
<proteinExistence type="predicted"/>
<sequence>MQKGICYVESYPTSPEQEAEYNEWYDKVHLREIVSCDGFVSARRYAPAGPGLPYVAIYEIESEDVQSSVDGMWAFARSGRMTASEAIQSDPPAVVRALVCTAEHVAVDAPR</sequence>
<dbReference type="RefSeq" id="WP_345424117.1">
    <property type="nucleotide sequence ID" value="NZ_BAABGT010000083.1"/>
</dbReference>
<evidence type="ECO:0008006" key="3">
    <source>
        <dbReference type="Google" id="ProtNLM"/>
    </source>
</evidence>
<accession>A0ABP8RZD2</accession>
<gene>
    <name evidence="1" type="ORF">GCM10023175_52590</name>
</gene>
<name>A0ABP8RZD2_9PSEU</name>
<organism evidence="1 2">
    <name type="scientific">Pseudonocardia xishanensis</name>
    <dbReference type="NCBI Taxonomy" id="630995"/>
    <lineage>
        <taxon>Bacteria</taxon>
        <taxon>Bacillati</taxon>
        <taxon>Actinomycetota</taxon>
        <taxon>Actinomycetes</taxon>
        <taxon>Pseudonocardiales</taxon>
        <taxon>Pseudonocardiaceae</taxon>
        <taxon>Pseudonocardia</taxon>
    </lineage>
</organism>
<keyword evidence="2" id="KW-1185">Reference proteome</keyword>
<dbReference type="EMBL" id="BAABGT010000083">
    <property type="protein sequence ID" value="GAA4554515.1"/>
    <property type="molecule type" value="Genomic_DNA"/>
</dbReference>
<comment type="caution">
    <text evidence="1">The sequence shown here is derived from an EMBL/GenBank/DDBJ whole genome shotgun (WGS) entry which is preliminary data.</text>
</comment>